<dbReference type="InterPro" id="IPR024973">
    <property type="entry name" value="ESPR"/>
</dbReference>
<dbReference type="Pfam" id="PF05662">
    <property type="entry name" value="YadA_stalk"/>
    <property type="match status" value="1"/>
</dbReference>
<dbReference type="Pfam" id="PF05658">
    <property type="entry name" value="YadA_head"/>
    <property type="match status" value="5"/>
</dbReference>
<sequence length="2700" mass="283702">MNKIYKVIFNRNKNRYEIVSELASSRGGKCKVKAGKQIAKLFMTGLLATFLSSVALATEQEVKVKYDATTGMIKIVDAYNESNVLASYAVGGTMTPIIDNGDNTAKNVIALGQNSTVLQSNTIAIGTDAHAGNAGDSATKDVNGKIAIGTKTVASGVRSIALGNFSSDNGGSYNIVQGSDSVGIGTSTSVFGYSGVSIGRRNIIGIPDPSLVSADGVLTTKSKIPDKKGVKKEAEPGGNSVIVGAYNVAYGSRSSIIGTFSRAMGSNSVAIGSGVQSLSDGSIAIGKGSGYEFEGGSRFKNEGDTKDDYYGRDWELPPEYRVLKQVLSNDIKGDTRYKKPSSRRSEYRYENGGTLPKYNNYGAGSSDPGGFIVEGKNALGIGTYTQVRGDSAIGLATGEMTADFPDKDEDKDKSAYARDMRKIMDMEETLYEAKEALKNGSTSDKATLEANVKTAEESLAAAKKEFRKNYLSKYSFVEGEGALGVGRQILAQGDRSMAVGDFAKAISNDAIAYGGQTLANGTNSMAMGGNAHVGTTEKAFDNSMAIGSHTDVQAGNAVALGAFSKVTGENSLALGFGKQSDNTIAYNSVSGKDSTLIGSYGTVKGNNSILIGSSGNIANDRVVGLGNNINIAEADPNDQENNTAGSVFLGDHAGYVKDSKRSRSLGQVDVVGSAGKMELTESLSSTKGALRDYTKDFIYIYMLERQDDGTQIGAPIAVRSDFAGGDSTVGVVSVGSTYEQNFNSLEDIKNYHTKVGSLITVPVEVTVQVTKNGVPLGEQKQIRYFAADSTYDEIYADNTLKDEDKAKVWKEIQTKTSTPNTTYTVFETRRIQNVAPGLIGVNSTDAINGSQLFATNQMLGNLVGSLKKTFGDNVTITPDGQIGPKDKDTPFTLGWIAKAGSVEGSNGTVVYEVDRAENEKEEDHKAKVDNLESTGYVVDAAKTMTFKAGKNIGLVQKPGELSISTIDMPSFKSVELRGETKDVDGKKVTEVTKIDSSGMKVVTETSTPASDGSTTPTVTEKVSTTVGKDGVSTDGSVKVTNGTTDLVTIDKGTDDTGTDKEYGKISLDGKNGSNATITVDRGTSSLDDKKNIGGTDPKQDINENNPAKMDRITYTTKNKDGNDVTHEVATMDDGLFFSGDSADGKNNNVKNKFDRKLSQETKIIGGVDLGLTDSASAKERQEAIAAKLTDGNIGVISDGTDTLTVKLAKQLTGLDSTTYTSPTTKTDDGEATSTMKVDGNGIRFVGDKDTVKNDAPSLTTDGITGGNKTITDVASGIGGKVVDPDHNDSNTFLENVNKIGAPTNGISENIVVNAKDLKNLVDTGFKLNTSGQPTDPGATTVRIGDTINVVDGANTKVSAITAEDGTHTFHMDVTGMPISYTDNQGNALTKIGDKYYKNTDIENGKPKTNAKDVPADEVTNNIKVIDKDGTTNNQGTISNVKSVFDSNIGNGADTGSNVDEIKDGSVISNTGSNQFINDLTKLNDQVDPKATDAEAEAEKIRAKKDEEKLNSVSTVRDLQKVALTPLFFEGDVAQNEKTANTFDRKLSEKTKIVGGQKDVTQLTDSNIGVVSNGTDTLTIKLAKNLVNLTSVETGSGNNKTKMTENGITTTVKDGDTFKVTTTTPNGLATTEVKLDSEGMPKGESTTTMVTTDGVTITTQTPKNGDKPASTTETKLSKDGLATDGTIKVTGDDAKDLVTIAKGTETAPNATDKEFGTVAIDGKNGSNATLTVDRGTKSVTDKANILKDPKQPAGDNNPVSMDRLTYTTTGADGKSIINHEVATLDDGFFLTTEHTGEDKTRTVLFNNTIKVLDGANTKVSAMGGEGGTHTFSIDVTGLPMTYTATDANGKTQDVHKVGDTYTLADGTKLVQVGDKFYKPDQVEEVNGTPQVKADQADKDTKLNNISLTSPVANTAPTLSNVGSALKKSDGTRITMSDLDDGSTYPTDNPIWNNAVNVGDLKAATDAARTEVTGTGEAFVTSKQATDGHTIYNVHVDKILSHKDAAGNELVRGGDGKYYTNEEIKDKTYIPSENKWYSNSDLTNGKPNQGAQAVTPNPVDQSNVKTSLVNPNAGVGTGTDTSMTLDNVKSGIGGDAGNGIKDGTTVDGTAGNNTFIKKLEKVGGTDTDAIDKTTVVNAGDLKNLADTPLFFSGDAADGKNGNVKNTFGRKLSEEAKIVGGVTTPANLTDNNIGVVSNGSDTLTIKLAKQLTGLDSATYTSPTTKADDGDATSTMKVDGNGIRFVGDNNTVKNDAPSLTTDGITGGGKQITNVGSGLKDGDTTISISDLDDSEKWPNTSPIWNNAVNVGDLKKAKDAATTEVTGSGKAIVTKKTASDGHNIYNVHVDPIVDVVGADGSQVVRGDDGKYYNQKDIENKTYIPNEDGNGGNWYNKSDIGNDGQPKAGAPVQDITPADVKNNFVNPNGTGSIVLDNVKSGIGGEVKDAAGKNTFIDNINKVGKKNPDAISENTVVNAKDLKNVVDTGFKLNTSGHNGDAQTVKIGETIKVVDGANTKVSDITSKDGVHEFHIDVTGLPMTYTVSQTGDAGTSESVSKVGDTYQLADGTKLVKVDNKFYKPSQLVDPNADQPQVRLEEVAKDWTVNDSISLVNKDGSNNAPTTLKNVGSGLKDAAGNPTSIDQAVSSNAVNVDDLRTLGKAATTEVTGTGAAEVTKVTGADGQNIYNVHVERFMQVAETDVEGNKVV</sequence>
<dbReference type="Proteomes" id="UP000749334">
    <property type="component" value="Unassembled WGS sequence"/>
</dbReference>
<feature type="domain" description="Trimeric autotransporter adhesin YadA-like head" evidence="2">
    <location>
        <begin position="109"/>
        <end position="129"/>
    </location>
</feature>
<evidence type="ECO:0000259" key="2">
    <source>
        <dbReference type="Pfam" id="PF05658"/>
    </source>
</evidence>
<evidence type="ECO:0000259" key="3">
    <source>
        <dbReference type="Pfam" id="PF05662"/>
    </source>
</evidence>
<feature type="domain" description="Trimeric autotransporter adhesin YadA-like head" evidence="2">
    <location>
        <begin position="519"/>
        <end position="548"/>
    </location>
</feature>
<dbReference type="InterPro" id="IPR011049">
    <property type="entry name" value="Serralysin-like_metalloprot_C"/>
</dbReference>
<accession>A0A921HBS8</accession>
<reference evidence="5" key="1">
    <citation type="journal article" date="2021" name="PeerJ">
        <title>Extensive microbial diversity within the chicken gut microbiome revealed by metagenomics and culture.</title>
        <authorList>
            <person name="Gilroy R."/>
            <person name="Ravi A."/>
            <person name="Getino M."/>
            <person name="Pursley I."/>
            <person name="Horton D.L."/>
            <person name="Alikhan N.F."/>
            <person name="Baker D."/>
            <person name="Gharbi K."/>
            <person name="Hall N."/>
            <person name="Watson M."/>
            <person name="Adriaenssens E.M."/>
            <person name="Foster-Nyarko E."/>
            <person name="Jarju S."/>
            <person name="Secka A."/>
            <person name="Antonio M."/>
            <person name="Oren A."/>
            <person name="Chaudhuri R.R."/>
            <person name="La Ragione R."/>
            <person name="Hildebrand F."/>
            <person name="Pallen M.J."/>
        </authorList>
    </citation>
    <scope>NUCLEOTIDE SEQUENCE</scope>
    <source>
        <strain evidence="5">ChiHjej11B10-15683</strain>
    </source>
</reference>
<dbReference type="InterPro" id="IPR008640">
    <property type="entry name" value="Adhesin_Head_dom"/>
</dbReference>
<feature type="region of interest" description="Disordered" evidence="1">
    <location>
        <begin position="333"/>
        <end position="353"/>
    </location>
</feature>
<dbReference type="CDD" id="cd12820">
    <property type="entry name" value="LbR_YadA-like"/>
    <property type="match status" value="2"/>
</dbReference>
<evidence type="ECO:0000259" key="4">
    <source>
        <dbReference type="Pfam" id="PF13018"/>
    </source>
</evidence>
<evidence type="ECO:0000313" key="6">
    <source>
        <dbReference type="Proteomes" id="UP000749334"/>
    </source>
</evidence>
<dbReference type="Pfam" id="PF13018">
    <property type="entry name" value="ESPR"/>
    <property type="match status" value="1"/>
</dbReference>
<evidence type="ECO:0008006" key="7">
    <source>
        <dbReference type="Google" id="ProtNLM"/>
    </source>
</evidence>
<dbReference type="InterPro" id="IPR008635">
    <property type="entry name" value="Coiled_stalk_dom"/>
</dbReference>
<proteinExistence type="predicted"/>
<feature type="domain" description="Trimeric autotransporter adhesin YadA-like head" evidence="2">
    <location>
        <begin position="556"/>
        <end position="577"/>
    </location>
</feature>
<evidence type="ECO:0000256" key="1">
    <source>
        <dbReference type="SAM" id="MobiDB-lite"/>
    </source>
</evidence>
<organism evidence="5 6">
    <name type="scientific">Gallibacterium anatis</name>
    <dbReference type="NCBI Taxonomy" id="750"/>
    <lineage>
        <taxon>Bacteria</taxon>
        <taxon>Pseudomonadati</taxon>
        <taxon>Pseudomonadota</taxon>
        <taxon>Gammaproteobacteria</taxon>
        <taxon>Pasteurellales</taxon>
        <taxon>Pasteurellaceae</taxon>
        <taxon>Gallibacterium</taxon>
    </lineage>
</organism>
<name>A0A921HBS8_9PAST</name>
<dbReference type="EMBL" id="DYVQ01000043">
    <property type="protein sequence ID" value="HJF73645.1"/>
    <property type="molecule type" value="Genomic_DNA"/>
</dbReference>
<feature type="compositionally biased region" description="Basic and acidic residues" evidence="1">
    <location>
        <begin position="1086"/>
        <end position="1101"/>
    </location>
</feature>
<dbReference type="SUPFAM" id="SSF101967">
    <property type="entry name" value="Adhesin YadA, collagen-binding domain"/>
    <property type="match status" value="2"/>
</dbReference>
<feature type="domain" description="Trimeric autotransporter adhesin YadA-like head" evidence="2">
    <location>
        <begin position="491"/>
        <end position="515"/>
    </location>
</feature>
<feature type="region of interest" description="Disordered" evidence="1">
    <location>
        <begin position="1080"/>
        <end position="1105"/>
    </location>
</feature>
<evidence type="ECO:0000313" key="5">
    <source>
        <dbReference type="EMBL" id="HJF73645.1"/>
    </source>
</evidence>
<feature type="domain" description="Trimeric autotransporter adhesin YadA-like head" evidence="2">
    <location>
        <begin position="146"/>
        <end position="166"/>
    </location>
</feature>
<feature type="domain" description="ESPR" evidence="4">
    <location>
        <begin position="1"/>
        <end position="40"/>
    </location>
</feature>
<feature type="region of interest" description="Disordered" evidence="1">
    <location>
        <begin position="2036"/>
        <end position="2080"/>
    </location>
</feature>
<gene>
    <name evidence="5" type="ORF">K8W15_05520</name>
</gene>
<dbReference type="GO" id="GO:0019867">
    <property type="term" value="C:outer membrane"/>
    <property type="evidence" value="ECO:0007669"/>
    <property type="project" value="InterPro"/>
</dbReference>
<feature type="compositionally biased region" description="Basic and acidic residues" evidence="1">
    <location>
        <begin position="333"/>
        <end position="349"/>
    </location>
</feature>
<feature type="compositionally biased region" description="Polar residues" evidence="1">
    <location>
        <begin position="2036"/>
        <end position="2068"/>
    </location>
</feature>
<dbReference type="Gene3D" id="1.20.5.170">
    <property type="match status" value="1"/>
</dbReference>
<reference evidence="5" key="2">
    <citation type="submission" date="2021-09" db="EMBL/GenBank/DDBJ databases">
        <authorList>
            <person name="Gilroy R."/>
        </authorList>
    </citation>
    <scope>NUCLEOTIDE SEQUENCE</scope>
    <source>
        <strain evidence="5">ChiHjej11B10-15683</strain>
    </source>
</reference>
<protein>
    <recommendedName>
        <fullName evidence="7">Haemagglutinin</fullName>
    </recommendedName>
</protein>
<feature type="non-terminal residue" evidence="5">
    <location>
        <position position="2700"/>
    </location>
</feature>
<comment type="caution">
    <text evidence="5">The sequence shown here is derived from an EMBL/GenBank/DDBJ whole genome shotgun (WGS) entry which is preliminary data.</text>
</comment>
<feature type="domain" description="Trimeric autotransporter adhesin YadA-like stalk" evidence="3">
    <location>
        <begin position="830"/>
        <end position="870"/>
    </location>
</feature>
<dbReference type="Gene3D" id="2.150.10.10">
    <property type="entry name" value="Serralysin-like metalloprotease, C-terminal"/>
    <property type="match status" value="4"/>
</dbReference>